<reference evidence="2 3" key="1">
    <citation type="journal article" date="2021" name="Commun. Biol.">
        <title>The genome of Shorea leprosula (Dipterocarpaceae) highlights the ecological relevance of drought in aseasonal tropical rainforests.</title>
        <authorList>
            <person name="Ng K.K.S."/>
            <person name="Kobayashi M.J."/>
            <person name="Fawcett J.A."/>
            <person name="Hatakeyama M."/>
            <person name="Paape T."/>
            <person name="Ng C.H."/>
            <person name="Ang C.C."/>
            <person name="Tnah L.H."/>
            <person name="Lee C.T."/>
            <person name="Nishiyama T."/>
            <person name="Sese J."/>
            <person name="O'Brien M.J."/>
            <person name="Copetti D."/>
            <person name="Mohd Noor M.I."/>
            <person name="Ong R.C."/>
            <person name="Putra M."/>
            <person name="Sireger I.Z."/>
            <person name="Indrioko S."/>
            <person name="Kosugi Y."/>
            <person name="Izuno A."/>
            <person name="Isagi Y."/>
            <person name="Lee S.L."/>
            <person name="Shimizu K.K."/>
        </authorList>
    </citation>
    <scope>NUCLEOTIDE SEQUENCE [LARGE SCALE GENOMIC DNA]</scope>
    <source>
        <strain evidence="2">214</strain>
    </source>
</reference>
<feature type="signal peptide" evidence="1">
    <location>
        <begin position="1"/>
        <end position="17"/>
    </location>
</feature>
<evidence type="ECO:0008006" key="4">
    <source>
        <dbReference type="Google" id="ProtNLM"/>
    </source>
</evidence>
<name>A0AAV5KXI6_9ROSI</name>
<proteinExistence type="predicted"/>
<comment type="caution">
    <text evidence="2">The sequence shown here is derived from an EMBL/GenBank/DDBJ whole genome shotgun (WGS) entry which is preliminary data.</text>
</comment>
<keyword evidence="1" id="KW-0732">Signal</keyword>
<accession>A0AAV5KXI6</accession>
<gene>
    <name evidence="2" type="ORF">SLEP1_g38302</name>
</gene>
<feature type="chain" id="PRO_5043517796" description="Secreted protein" evidence="1">
    <location>
        <begin position="18"/>
        <end position="78"/>
    </location>
</feature>
<evidence type="ECO:0000313" key="3">
    <source>
        <dbReference type="Proteomes" id="UP001054252"/>
    </source>
</evidence>
<sequence length="78" mass="8538">MLITLLLQIRLLSLSLALPNGPFKRAKSSDFGGQRLSKPTVFPKSLLGIAQTGSEKKAAFALPSCIAWLRIPMECLPW</sequence>
<organism evidence="2 3">
    <name type="scientific">Rubroshorea leprosula</name>
    <dbReference type="NCBI Taxonomy" id="152421"/>
    <lineage>
        <taxon>Eukaryota</taxon>
        <taxon>Viridiplantae</taxon>
        <taxon>Streptophyta</taxon>
        <taxon>Embryophyta</taxon>
        <taxon>Tracheophyta</taxon>
        <taxon>Spermatophyta</taxon>
        <taxon>Magnoliopsida</taxon>
        <taxon>eudicotyledons</taxon>
        <taxon>Gunneridae</taxon>
        <taxon>Pentapetalae</taxon>
        <taxon>rosids</taxon>
        <taxon>malvids</taxon>
        <taxon>Malvales</taxon>
        <taxon>Dipterocarpaceae</taxon>
        <taxon>Rubroshorea</taxon>
    </lineage>
</organism>
<protein>
    <recommendedName>
        <fullName evidence="4">Secreted protein</fullName>
    </recommendedName>
</protein>
<dbReference type="EMBL" id="BPVZ01000082">
    <property type="protein sequence ID" value="GKV29367.1"/>
    <property type="molecule type" value="Genomic_DNA"/>
</dbReference>
<keyword evidence="3" id="KW-1185">Reference proteome</keyword>
<evidence type="ECO:0000256" key="1">
    <source>
        <dbReference type="SAM" id="SignalP"/>
    </source>
</evidence>
<evidence type="ECO:0000313" key="2">
    <source>
        <dbReference type="EMBL" id="GKV29367.1"/>
    </source>
</evidence>
<dbReference type="Proteomes" id="UP001054252">
    <property type="component" value="Unassembled WGS sequence"/>
</dbReference>
<dbReference type="AlphaFoldDB" id="A0AAV5KXI6"/>